<evidence type="ECO:0000313" key="1">
    <source>
        <dbReference type="EMBL" id="PHE88820.1"/>
    </source>
</evidence>
<protein>
    <submittedName>
        <fullName evidence="1">CGEA protein</fullName>
    </submittedName>
</protein>
<sequence>MACNSSICHLLLFSGILPGTIITVVGKSGFVYGPAKFISLNIGNCIVTLEEQGLPSPGFTTTILISCDDIESIITTGD</sequence>
<evidence type="ECO:0000313" key="2">
    <source>
        <dbReference type="Proteomes" id="UP000221918"/>
    </source>
</evidence>
<accession>A0ABD6T060</accession>
<gene>
    <name evidence="1" type="ORF">COF81_25715</name>
</gene>
<dbReference type="Proteomes" id="UP000221918">
    <property type="component" value="Unassembled WGS sequence"/>
</dbReference>
<organism evidence="1 2">
    <name type="scientific">Bacillus pseudomycoides</name>
    <dbReference type="NCBI Taxonomy" id="64104"/>
    <lineage>
        <taxon>Bacteria</taxon>
        <taxon>Bacillati</taxon>
        <taxon>Bacillota</taxon>
        <taxon>Bacilli</taxon>
        <taxon>Bacillales</taxon>
        <taxon>Bacillaceae</taxon>
        <taxon>Bacillus</taxon>
        <taxon>Bacillus cereus group</taxon>
    </lineage>
</organism>
<reference evidence="1 2" key="1">
    <citation type="submission" date="2017-09" db="EMBL/GenBank/DDBJ databases">
        <title>Large-scale bioinformatics analysis of Bacillus genomes uncovers conserved roles of natural products in bacterial physiology.</title>
        <authorList>
            <consortium name="Agbiome Team Llc"/>
            <person name="Bleich R.M."/>
            <person name="Grubbs K.J."/>
            <person name="Santa Maria K.C."/>
            <person name="Allen S.E."/>
            <person name="Farag S."/>
            <person name="Shank E.A."/>
            <person name="Bowers A."/>
        </authorList>
    </citation>
    <scope>NUCLEOTIDE SEQUENCE [LARGE SCALE GENOMIC DNA]</scope>
    <source>
        <strain evidence="1 2">AFS037265</strain>
    </source>
</reference>
<comment type="caution">
    <text evidence="1">The sequence shown here is derived from an EMBL/GenBank/DDBJ whole genome shotgun (WGS) entry which is preliminary data.</text>
</comment>
<dbReference type="AlphaFoldDB" id="A0ABD6T060"/>
<proteinExistence type="predicted"/>
<name>A0ABD6T060_9BACI</name>
<dbReference type="EMBL" id="NUTL01000144">
    <property type="protein sequence ID" value="PHE88820.1"/>
    <property type="molecule type" value="Genomic_DNA"/>
</dbReference>
<dbReference type="KEGG" id="bmyc:DJ92_3835"/>